<evidence type="ECO:0000256" key="1">
    <source>
        <dbReference type="ARBA" id="ARBA00004418"/>
    </source>
</evidence>
<evidence type="ECO:0000259" key="8">
    <source>
        <dbReference type="SMART" id="SM00858"/>
    </source>
</evidence>
<sequence length="238" mass="26129">MKLRNSLNKVLMLLATAFWPLLAGADLAPTVPEPESLTELARQFIASQLPPASADVERRIDVADPDPRLRLDTCRSKIEGFWPGNGRRIGHTVIGLRCIDEGGWQVFLPAEIAEWRTVVVAARQLPRGKRLDENDLRLKKAPVSQLRGQQYTSKRQLLGASLRQGVNTETPITNQLVCVICRGDTVTIRAEGNDFAISAKGEAMSHGNPGDRIPVRNLNSRRTIQATVSGPNQVSVAL</sequence>
<dbReference type="NCBIfam" id="TIGR03170">
    <property type="entry name" value="flgA_cterm"/>
    <property type="match status" value="1"/>
</dbReference>
<keyword evidence="10" id="KW-1185">Reference proteome</keyword>
<feature type="signal peptide" evidence="7">
    <location>
        <begin position="1"/>
        <end position="25"/>
    </location>
</feature>
<evidence type="ECO:0000256" key="7">
    <source>
        <dbReference type="RuleBase" id="RU362063"/>
    </source>
</evidence>
<dbReference type="GO" id="GO:0044780">
    <property type="term" value="P:bacterial-type flagellum assembly"/>
    <property type="evidence" value="ECO:0007669"/>
    <property type="project" value="InterPro"/>
</dbReference>
<dbReference type="InterPro" id="IPR041231">
    <property type="entry name" value="FlgA_N"/>
</dbReference>
<comment type="similarity">
    <text evidence="2 7">Belongs to the FlgA family.</text>
</comment>
<organism evidence="9 10">
    <name type="scientific">Permianibacter aggregans</name>
    <dbReference type="NCBI Taxonomy" id="1510150"/>
    <lineage>
        <taxon>Bacteria</taxon>
        <taxon>Pseudomonadati</taxon>
        <taxon>Pseudomonadota</taxon>
        <taxon>Gammaproteobacteria</taxon>
        <taxon>Pseudomonadales</taxon>
        <taxon>Pseudomonadaceae</taxon>
        <taxon>Permianibacter</taxon>
    </lineage>
</organism>
<evidence type="ECO:0000256" key="2">
    <source>
        <dbReference type="ARBA" id="ARBA00010474"/>
    </source>
</evidence>
<reference evidence="9 10" key="1">
    <citation type="submission" date="2019-03" db="EMBL/GenBank/DDBJ databases">
        <title>Genomic Encyclopedia of Type Strains, Phase IV (KMG-IV): sequencing the most valuable type-strain genomes for metagenomic binning, comparative biology and taxonomic classification.</title>
        <authorList>
            <person name="Goeker M."/>
        </authorList>
    </citation>
    <scope>NUCLEOTIDE SEQUENCE [LARGE SCALE GENOMIC DNA]</scope>
    <source>
        <strain evidence="9 10">DSM 103792</strain>
    </source>
</reference>
<dbReference type="RefSeq" id="WP_133589753.1">
    <property type="nucleotide sequence ID" value="NZ_CP037953.1"/>
</dbReference>
<comment type="caution">
    <text evidence="9">The sequence shown here is derived from an EMBL/GenBank/DDBJ whole genome shotgun (WGS) entry which is preliminary data.</text>
</comment>
<dbReference type="InterPro" id="IPR017585">
    <property type="entry name" value="SAF_FlgA"/>
</dbReference>
<proteinExistence type="inferred from homology"/>
<feature type="chain" id="PRO_5020884514" description="Flagella basal body P-ring formation protein FlgA" evidence="7">
    <location>
        <begin position="26"/>
        <end position="238"/>
    </location>
</feature>
<evidence type="ECO:0000256" key="3">
    <source>
        <dbReference type="ARBA" id="ARBA00014754"/>
    </source>
</evidence>
<comment type="function">
    <text evidence="6 7">Involved in the assembly process of the P-ring formation. It may associate with FlgF on the rod constituting a structure essential for the P-ring assembly or may act as a modulator protein for the P-ring assembly.</text>
</comment>
<keyword evidence="5 7" id="KW-0574">Periplasm</keyword>
<dbReference type="GO" id="GO:0042597">
    <property type="term" value="C:periplasmic space"/>
    <property type="evidence" value="ECO:0007669"/>
    <property type="project" value="UniProtKB-SubCell"/>
</dbReference>
<dbReference type="Pfam" id="PF13144">
    <property type="entry name" value="ChapFlgA"/>
    <property type="match status" value="1"/>
</dbReference>
<dbReference type="PANTHER" id="PTHR36307">
    <property type="entry name" value="FLAGELLA BASAL BODY P-RING FORMATION PROTEIN FLGA"/>
    <property type="match status" value="1"/>
</dbReference>
<dbReference type="InterPro" id="IPR039246">
    <property type="entry name" value="Flagellar_FlgA"/>
</dbReference>
<keyword evidence="4 7" id="KW-0732">Signal</keyword>
<keyword evidence="9" id="KW-0282">Flagellum</keyword>
<dbReference type="OrthoDB" id="1669037at2"/>
<dbReference type="SMART" id="SM00858">
    <property type="entry name" value="SAF"/>
    <property type="match status" value="1"/>
</dbReference>
<accession>A0A4R6UQY5</accession>
<evidence type="ECO:0000256" key="6">
    <source>
        <dbReference type="ARBA" id="ARBA00025643"/>
    </source>
</evidence>
<evidence type="ECO:0000256" key="5">
    <source>
        <dbReference type="ARBA" id="ARBA00022764"/>
    </source>
</evidence>
<dbReference type="Gene3D" id="3.90.1210.10">
    <property type="entry name" value="Antifreeze-like/N-acetylneuraminic acid synthase C-terminal domain"/>
    <property type="match status" value="1"/>
</dbReference>
<dbReference type="Gene3D" id="2.30.30.760">
    <property type="match status" value="1"/>
</dbReference>
<dbReference type="AlphaFoldDB" id="A0A4R6UQY5"/>
<dbReference type="Pfam" id="PF17656">
    <property type="entry name" value="ChapFlgA_N"/>
    <property type="match status" value="1"/>
</dbReference>
<evidence type="ECO:0000256" key="4">
    <source>
        <dbReference type="ARBA" id="ARBA00022729"/>
    </source>
</evidence>
<keyword evidence="9" id="KW-0966">Cell projection</keyword>
<keyword evidence="9" id="KW-0969">Cilium</keyword>
<dbReference type="InterPro" id="IPR013974">
    <property type="entry name" value="SAF"/>
</dbReference>
<evidence type="ECO:0000313" key="10">
    <source>
        <dbReference type="Proteomes" id="UP000295375"/>
    </source>
</evidence>
<keyword evidence="7" id="KW-1005">Bacterial flagellum biogenesis</keyword>
<feature type="domain" description="SAF" evidence="8">
    <location>
        <begin position="116"/>
        <end position="178"/>
    </location>
</feature>
<dbReference type="Proteomes" id="UP000295375">
    <property type="component" value="Unassembled WGS sequence"/>
</dbReference>
<protein>
    <recommendedName>
        <fullName evidence="3 7">Flagella basal body P-ring formation protein FlgA</fullName>
    </recommendedName>
</protein>
<evidence type="ECO:0000313" key="9">
    <source>
        <dbReference type="EMBL" id="TDQ48626.1"/>
    </source>
</evidence>
<comment type="subcellular location">
    <subcellularLocation>
        <location evidence="1 7">Periplasm</location>
    </subcellularLocation>
</comment>
<dbReference type="PANTHER" id="PTHR36307:SF1">
    <property type="entry name" value="FLAGELLA BASAL BODY P-RING FORMATION PROTEIN FLGA"/>
    <property type="match status" value="1"/>
</dbReference>
<name>A0A4R6UQY5_9GAMM</name>
<dbReference type="EMBL" id="SNYM01000006">
    <property type="protein sequence ID" value="TDQ48626.1"/>
    <property type="molecule type" value="Genomic_DNA"/>
</dbReference>
<gene>
    <name evidence="9" type="ORF">EV696_10666</name>
</gene>
<dbReference type="CDD" id="cd11614">
    <property type="entry name" value="SAF_CpaB_FlgA_like"/>
    <property type="match status" value="1"/>
</dbReference>